<dbReference type="EMBL" id="AZHD01000024">
    <property type="protein sequence ID" value="OAA54299.1"/>
    <property type="molecule type" value="Genomic_DNA"/>
</dbReference>
<dbReference type="SMART" id="SM00474">
    <property type="entry name" value="35EXOc"/>
    <property type="match status" value="1"/>
</dbReference>
<dbReference type="CDD" id="cd06141">
    <property type="entry name" value="WRN_exo"/>
    <property type="match status" value="1"/>
</dbReference>
<feature type="region of interest" description="Disordered" evidence="3">
    <location>
        <begin position="548"/>
        <end position="602"/>
    </location>
</feature>
<organism evidence="5 6">
    <name type="scientific">Niveomyces insectorum RCEF 264</name>
    <dbReference type="NCBI Taxonomy" id="1081102"/>
    <lineage>
        <taxon>Eukaryota</taxon>
        <taxon>Fungi</taxon>
        <taxon>Dikarya</taxon>
        <taxon>Ascomycota</taxon>
        <taxon>Pezizomycotina</taxon>
        <taxon>Sordariomycetes</taxon>
        <taxon>Hypocreomycetidae</taxon>
        <taxon>Hypocreales</taxon>
        <taxon>Cordycipitaceae</taxon>
        <taxon>Niveomyces</taxon>
    </lineage>
</organism>
<dbReference type="SUPFAM" id="SSF53098">
    <property type="entry name" value="Ribonuclease H-like"/>
    <property type="match status" value="1"/>
</dbReference>
<dbReference type="PANTHER" id="PTHR13620:SF104">
    <property type="entry name" value="EXONUCLEASE 3'-5' DOMAIN-CONTAINING PROTEIN 2"/>
    <property type="match status" value="1"/>
</dbReference>
<proteinExistence type="predicted"/>
<feature type="region of interest" description="Disordered" evidence="3">
    <location>
        <begin position="197"/>
        <end position="229"/>
    </location>
</feature>
<feature type="compositionally biased region" description="Acidic residues" evidence="3">
    <location>
        <begin position="213"/>
        <end position="225"/>
    </location>
</feature>
<dbReference type="InterPro" id="IPR051132">
    <property type="entry name" value="3-5_Exonuclease_domain"/>
</dbReference>
<dbReference type="PANTHER" id="PTHR13620">
    <property type="entry name" value="3-5 EXONUCLEASE"/>
    <property type="match status" value="1"/>
</dbReference>
<dbReference type="GO" id="GO:0006139">
    <property type="term" value="P:nucleobase-containing compound metabolic process"/>
    <property type="evidence" value="ECO:0007669"/>
    <property type="project" value="InterPro"/>
</dbReference>
<feature type="compositionally biased region" description="Low complexity" evidence="3">
    <location>
        <begin position="564"/>
        <end position="591"/>
    </location>
</feature>
<feature type="region of interest" description="Disordered" evidence="3">
    <location>
        <begin position="502"/>
        <end position="533"/>
    </location>
</feature>
<dbReference type="OrthoDB" id="1920326at2759"/>
<comment type="caution">
    <text evidence="5">The sequence shown here is derived from an EMBL/GenBank/DDBJ whole genome shotgun (WGS) entry which is preliminary data.</text>
</comment>
<protein>
    <submittedName>
        <fullName evidence="5">3-5 exonuclease helicase</fullName>
    </submittedName>
</protein>
<dbReference type="Gene3D" id="3.30.420.10">
    <property type="entry name" value="Ribonuclease H-like superfamily/Ribonuclease H"/>
    <property type="match status" value="1"/>
</dbReference>
<dbReference type="GO" id="GO:0005634">
    <property type="term" value="C:nucleus"/>
    <property type="evidence" value="ECO:0007669"/>
    <property type="project" value="TreeGrafter"/>
</dbReference>
<gene>
    <name evidence="5" type="ORF">SPI_08918</name>
</gene>
<keyword evidence="5" id="KW-0347">Helicase</keyword>
<reference evidence="5 6" key="1">
    <citation type="journal article" date="2016" name="Genome Biol. Evol.">
        <title>Divergent and convergent evolution of fungal pathogenicity.</title>
        <authorList>
            <person name="Shang Y."/>
            <person name="Xiao G."/>
            <person name="Zheng P."/>
            <person name="Cen K."/>
            <person name="Zhan S."/>
            <person name="Wang C."/>
        </authorList>
    </citation>
    <scope>NUCLEOTIDE SEQUENCE [LARGE SCALE GENOMIC DNA]</scope>
    <source>
        <strain evidence="5 6">RCEF 264</strain>
    </source>
</reference>
<dbReference type="InterPro" id="IPR002562">
    <property type="entry name" value="3'-5'_exonuclease_dom"/>
</dbReference>
<keyword evidence="2" id="KW-0378">Hydrolase</keyword>
<name>A0A167MFS8_9HYPO</name>
<dbReference type="GO" id="GO:0005737">
    <property type="term" value="C:cytoplasm"/>
    <property type="evidence" value="ECO:0007669"/>
    <property type="project" value="TreeGrafter"/>
</dbReference>
<dbReference type="GO" id="GO:0008408">
    <property type="term" value="F:3'-5' exonuclease activity"/>
    <property type="evidence" value="ECO:0007669"/>
    <property type="project" value="InterPro"/>
</dbReference>
<feature type="domain" description="3'-5' exonuclease" evidence="4">
    <location>
        <begin position="288"/>
        <end position="477"/>
    </location>
</feature>
<dbReference type="Proteomes" id="UP000076874">
    <property type="component" value="Unassembled WGS sequence"/>
</dbReference>
<dbReference type="STRING" id="1081102.A0A167MFS8"/>
<dbReference type="AlphaFoldDB" id="A0A167MFS8"/>
<keyword evidence="1" id="KW-0540">Nuclease</keyword>
<evidence type="ECO:0000313" key="6">
    <source>
        <dbReference type="Proteomes" id="UP000076874"/>
    </source>
</evidence>
<accession>A0A167MFS8</accession>
<dbReference type="GO" id="GO:0004386">
    <property type="term" value="F:helicase activity"/>
    <property type="evidence" value="ECO:0007669"/>
    <property type="project" value="UniProtKB-KW"/>
</dbReference>
<keyword evidence="5" id="KW-0067">ATP-binding</keyword>
<evidence type="ECO:0000259" key="4">
    <source>
        <dbReference type="SMART" id="SM00474"/>
    </source>
</evidence>
<evidence type="ECO:0000256" key="3">
    <source>
        <dbReference type="SAM" id="MobiDB-lite"/>
    </source>
</evidence>
<keyword evidence="5" id="KW-0547">Nucleotide-binding</keyword>
<dbReference type="Pfam" id="PF01612">
    <property type="entry name" value="DNA_pol_A_exo1"/>
    <property type="match status" value="1"/>
</dbReference>
<dbReference type="GO" id="GO:0003676">
    <property type="term" value="F:nucleic acid binding"/>
    <property type="evidence" value="ECO:0007669"/>
    <property type="project" value="InterPro"/>
</dbReference>
<evidence type="ECO:0000313" key="5">
    <source>
        <dbReference type="EMBL" id="OAA54299.1"/>
    </source>
</evidence>
<sequence length="729" mass="79833">MGRHGASLQRLHELVPVFYAILPIHAVTRSHALPLRRRPQRARRRFTTRICRHLHASLSLSYRTKLPTRLPTASMGSQQHRPMPANWHLWRPDDTIVFGSPATGPPAAAAVSIPSTSTADAPSRAVFQQARVRASLLQSAVRATIVTQYNNTATAVRSIHTTAVPENNRETGWGDTVSKSERVRVVGHEQTAQLGGAVESEENVVETTNNDDKADDDSADAENQEAEVSPPVTTLAYNMPEDLFRAARNAPLGTPASFWSYTLYRKNAVAVENAATVSSTSNDTHVKVHYCKSKHTTERVCTQYFADEPLLGFDLEWMYDATRWQGPRRNVCLVQLASPSRIGLFHLAVYPGQDDLVAPALRRILEDPAVLKTGVAIKGDATRLRTFLRVEMRGMLELSHLHKLVKYSRTGEVRLVNKKLVPLAAQVAEHLRLPMFKGHDVRAGDWSKPLNMDQIIYSASDAYAAVQIYSVLEKQRQELTPAPPRPAFAELNLPIKLADGGILATPTPDDAVEKKDLDEEKDSADIGGSPAKLRPDFLAAARADVQMEADGGGDSMTSTKRAGTTTPQRKQQSTPTKKKPGTPSSSSLSPSPSSPSPQPNDKDARILAADAWLAQYRACGQTVRARPSSLRAYHLWHEQDGMGPVEVARLLREPPLQTSTVVGYILDALRLEGLPYHKTRLRMELLAQLPPHVVLMRYAGLARACGYVSNNAKTAHGTSSAGASNGSSV</sequence>
<evidence type="ECO:0000256" key="1">
    <source>
        <dbReference type="ARBA" id="ARBA00022722"/>
    </source>
</evidence>
<keyword evidence="5" id="KW-0269">Exonuclease</keyword>
<dbReference type="InterPro" id="IPR036397">
    <property type="entry name" value="RNaseH_sf"/>
</dbReference>
<dbReference type="InterPro" id="IPR012337">
    <property type="entry name" value="RNaseH-like_sf"/>
</dbReference>
<evidence type="ECO:0000256" key="2">
    <source>
        <dbReference type="ARBA" id="ARBA00022801"/>
    </source>
</evidence>
<keyword evidence="6" id="KW-1185">Reference proteome</keyword>